<gene>
    <name evidence="2" type="ORF">MEDL_27446</name>
</gene>
<feature type="domain" description="PiggyBac transposable element-derived protein" evidence="1">
    <location>
        <begin position="37"/>
        <end position="401"/>
    </location>
</feature>
<evidence type="ECO:0000259" key="1">
    <source>
        <dbReference type="Pfam" id="PF13843"/>
    </source>
</evidence>
<reference evidence="2" key="1">
    <citation type="submission" date="2021-03" db="EMBL/GenBank/DDBJ databases">
        <authorList>
            <person name="Bekaert M."/>
        </authorList>
    </citation>
    <scope>NUCLEOTIDE SEQUENCE</scope>
</reference>
<organism evidence="2 3">
    <name type="scientific">Mytilus edulis</name>
    <name type="common">Blue mussel</name>
    <dbReference type="NCBI Taxonomy" id="6550"/>
    <lineage>
        <taxon>Eukaryota</taxon>
        <taxon>Metazoa</taxon>
        <taxon>Spiralia</taxon>
        <taxon>Lophotrochozoa</taxon>
        <taxon>Mollusca</taxon>
        <taxon>Bivalvia</taxon>
        <taxon>Autobranchia</taxon>
        <taxon>Pteriomorphia</taxon>
        <taxon>Mytilida</taxon>
        <taxon>Mytiloidea</taxon>
        <taxon>Mytilidae</taxon>
        <taxon>Mytilinae</taxon>
        <taxon>Mytilus</taxon>
    </lineage>
</organism>
<name>A0A8S3S2S4_MYTED</name>
<evidence type="ECO:0000313" key="2">
    <source>
        <dbReference type="EMBL" id="CAG2213528.1"/>
    </source>
</evidence>
<dbReference type="Pfam" id="PF13843">
    <property type="entry name" value="DDE_Tnp_1_7"/>
    <property type="match status" value="1"/>
</dbReference>
<dbReference type="InterPro" id="IPR029526">
    <property type="entry name" value="PGBD"/>
</dbReference>
<accession>A0A8S3S2S4</accession>
<dbReference type="OrthoDB" id="6073352at2759"/>
<proteinExistence type="predicted"/>
<dbReference type="PANTHER" id="PTHR46599:SF3">
    <property type="entry name" value="PIGGYBAC TRANSPOSABLE ELEMENT-DERIVED PROTEIN 4"/>
    <property type="match status" value="1"/>
</dbReference>
<dbReference type="EMBL" id="CAJPWZ010001358">
    <property type="protein sequence ID" value="CAG2213528.1"/>
    <property type="molecule type" value="Genomic_DNA"/>
</dbReference>
<protein>
    <recommendedName>
        <fullName evidence="1">PiggyBac transposable element-derived protein domain-containing protein</fullName>
    </recommendedName>
</protein>
<evidence type="ECO:0000313" key="3">
    <source>
        <dbReference type="Proteomes" id="UP000683360"/>
    </source>
</evidence>
<dbReference type="PANTHER" id="PTHR46599">
    <property type="entry name" value="PIGGYBAC TRANSPOSABLE ELEMENT-DERIVED PROTEIN 4"/>
    <property type="match status" value="1"/>
</dbReference>
<dbReference type="Proteomes" id="UP000683360">
    <property type="component" value="Unassembled WGS sequence"/>
</dbReference>
<dbReference type="AlphaFoldDB" id="A0A8S3S2S4"/>
<keyword evidence="3" id="KW-1185">Reference proteome</keyword>
<comment type="caution">
    <text evidence="2">The sequence shown here is derived from an EMBL/GenBank/DDBJ whole genome shotgun (WGS) entry which is preliminary data.</text>
</comment>
<sequence>MADPNPWFRVYPPEIRDHTEFDQNVGPKRMPPRNSRPIAYFMLIFTMDLMKKFVLETNRYARNFITRNQHNISNKSRVHDWHKKGKLTLIEFKAFVAVILNMGLIKKATISEYWNRKHSSQSTPWFRKVFTRNRFQLLLKFLHLVDNRKIAPRNSPSYDPTAKFKPIVDHFNLKAKKHYSPSQNLSIDESLIGTKSRTVLRQYIPTKHAKFGVKLWMLTEAVTGYCFHFNVYKGKRYDPTPAGELQGSYVVISLLRAACLLNKWYHVFCDSFFTSLSLAKRLLNLHTYTTGTVRSNRPLANLIKSVKLRASQSMFMRQQEILVCAFKEKEKRKNVKMLSTRYNAELVVNRKPKMITEYNKFMGGVDLNDMLTSFYEDGRKSTKMWKKIVFNIIHRMVINAYILYQQNSDNAKSRLHFIQLLIDDLSEDHMTRNRVNIGVLNDEINNQNLRKLPERKEKDCCICSVRNVPGGRKRSKHICVLCHKGVHKMCYKKHSRRCHADE</sequence>